<dbReference type="InterPro" id="IPR019285">
    <property type="entry name" value="DUF2336"/>
</dbReference>
<dbReference type="STRING" id="504832.OCA5_c23750"/>
<keyword evidence="2" id="KW-1185">Reference proteome</keyword>
<dbReference type="Pfam" id="PF10098">
    <property type="entry name" value="DUF2336"/>
    <property type="match status" value="1"/>
</dbReference>
<dbReference type="KEGG" id="ocg:OCA5_c23750"/>
<sequence>MIVRQFISWVRTAPAGERAEATRALARAWLVSDLSDDDRLAAEGALLMLLDDASPLVRQAMADVFAASADAPPAIIAALAADQPDIALPVLEFSPLLADADLVDLVATGSAAVQCAVARRVNLPVPVAAAIAEVSDAAAALELVENPHVTLAPFSLARIVERHGDLAAIREAMLQRDDLTASVRVALATKVSATLASYVAARDWITPDRASRMAAEVTERSLLDIASLAEGEDLAALVHHLRESGELNAGLMLRALLSGRTNVFTAALVELTGLPSQRVAALAYGRGAGLDALLTKAEFPAATVPAFRAAVAAMTEIGIAELQGVARLQRGLVERVLAQCESGATSAHDPLLVLLRRFAVEAAREDARLFCDDAATEIDAQRFVAMIEQASPVADEMSEDEGLEDPVTDDWMGEESFVEDRIFADAESWSADGDSEFFYESDFDDYAPMDEHYVALNDDNAAIAAANLDAEIALLVRERVAA</sequence>
<organism evidence="1 2">
    <name type="scientific">Afipia carboxidovorans (strain ATCC 49405 / DSM 1227 / KCTC 32145 / OM5)</name>
    <name type="common">Oligotropha carboxidovorans</name>
    <dbReference type="NCBI Taxonomy" id="504832"/>
    <lineage>
        <taxon>Bacteria</taxon>
        <taxon>Pseudomonadati</taxon>
        <taxon>Pseudomonadota</taxon>
        <taxon>Alphaproteobacteria</taxon>
        <taxon>Hyphomicrobiales</taxon>
        <taxon>Nitrobacteraceae</taxon>
        <taxon>Afipia</taxon>
    </lineage>
</organism>
<accession>B6JEN6</accession>
<proteinExistence type="predicted"/>
<dbReference type="EMBL" id="CP002826">
    <property type="protein sequence ID" value="AEI07071.1"/>
    <property type="molecule type" value="Genomic_DNA"/>
</dbReference>
<dbReference type="AlphaFoldDB" id="B6JEN6"/>
<dbReference type="eggNOG" id="COG5330">
    <property type="taxonomic scope" value="Bacteria"/>
</dbReference>
<dbReference type="HOGENOM" id="CLU_035493_0_0_5"/>
<name>B6JEN6_AFIC5</name>
<reference evidence="1 2" key="1">
    <citation type="journal article" date="2011" name="J. Bacteriol.">
        <title>Complete genome sequences of the chemolithoautotrophic Oligotropha carboxidovorans strains OM4 and OM5.</title>
        <authorList>
            <person name="Volland S."/>
            <person name="Rachinger M."/>
            <person name="Strittmatter A."/>
            <person name="Daniel R."/>
            <person name="Gottschalk G."/>
            <person name="Meyer O."/>
        </authorList>
    </citation>
    <scope>NUCLEOTIDE SEQUENCE [LARGE SCALE GENOMIC DNA]</scope>
    <source>
        <strain evidence="2">ATCC 49405 / DSM 1227 / KCTC 32145 / OM5</strain>
    </source>
</reference>
<dbReference type="Proteomes" id="UP000007730">
    <property type="component" value="Chromosome"/>
</dbReference>
<evidence type="ECO:0000313" key="2">
    <source>
        <dbReference type="Proteomes" id="UP000007730"/>
    </source>
</evidence>
<dbReference type="RefSeq" id="WP_012562787.1">
    <property type="nucleotide sequence ID" value="NC_011386.1"/>
</dbReference>
<dbReference type="PATRIC" id="fig|504832.7.peg.2501"/>
<protein>
    <recommendedName>
        <fullName evidence="3">DUF2336 domain-containing protein</fullName>
    </recommendedName>
</protein>
<evidence type="ECO:0000313" key="1">
    <source>
        <dbReference type="EMBL" id="AEI07071.1"/>
    </source>
</evidence>
<evidence type="ECO:0008006" key="3">
    <source>
        <dbReference type="Google" id="ProtNLM"/>
    </source>
</evidence>
<dbReference type="KEGG" id="oca:OCAR_5627"/>
<gene>
    <name evidence="1" type="ordered locus">OCA5_c23750</name>
</gene>
<dbReference type="OrthoDB" id="9798569at2"/>